<dbReference type="SUPFAM" id="SSF51735">
    <property type="entry name" value="NAD(P)-binding Rossmann-fold domains"/>
    <property type="match status" value="1"/>
</dbReference>
<dbReference type="EC" id="1.4.1.2" evidence="4"/>
<accession>A0A316V2H0</accession>
<dbReference type="PANTHER" id="PTHR11606">
    <property type="entry name" value="GLUTAMATE DEHYDROGENASE"/>
    <property type="match status" value="1"/>
</dbReference>
<dbReference type="Pfam" id="PF23147">
    <property type="entry name" value="GDH2_N"/>
    <property type="match status" value="1"/>
</dbReference>
<dbReference type="AlphaFoldDB" id="A0A316V2H0"/>
<dbReference type="GO" id="GO:0004352">
    <property type="term" value="F:glutamate dehydrogenase (NAD+) activity"/>
    <property type="evidence" value="ECO:0007669"/>
    <property type="project" value="UniProtKB-UniRule"/>
</dbReference>
<keyword evidence="2 4" id="KW-0560">Oxidoreductase</keyword>
<dbReference type="SMART" id="SM00839">
    <property type="entry name" value="ELFV_dehydrog"/>
    <property type="match status" value="1"/>
</dbReference>
<keyword evidence="3 4" id="KW-0520">NAD</keyword>
<comment type="function">
    <text evidence="4">NAD(+)-dependent glutamate dehydrogenase which degrades glutamate to ammonia and alpha-ketoglutarate.</text>
</comment>
<dbReference type="EMBL" id="KZ819662">
    <property type="protein sequence ID" value="PWN30761.1"/>
    <property type="molecule type" value="Genomic_DNA"/>
</dbReference>
<evidence type="ECO:0000256" key="3">
    <source>
        <dbReference type="ARBA" id="ARBA00023027"/>
    </source>
</evidence>
<dbReference type="OrthoDB" id="184415at2759"/>
<dbReference type="Pfam" id="PF00208">
    <property type="entry name" value="ELFV_dehydrog"/>
    <property type="match status" value="1"/>
</dbReference>
<evidence type="ECO:0000256" key="2">
    <source>
        <dbReference type="ARBA" id="ARBA00023002"/>
    </source>
</evidence>
<name>A0A316V2H0_9BASI</name>
<feature type="compositionally biased region" description="Polar residues" evidence="5">
    <location>
        <begin position="48"/>
        <end position="62"/>
    </location>
</feature>
<proteinExistence type="inferred from homology"/>
<feature type="domain" description="Glutamate/phenylalanine/leucine/valine/L-tryptophan dehydrogenase C-terminal" evidence="6">
    <location>
        <begin position="704"/>
        <end position="966"/>
    </location>
</feature>
<evidence type="ECO:0000313" key="7">
    <source>
        <dbReference type="EMBL" id="PWN30761.1"/>
    </source>
</evidence>
<dbReference type="GeneID" id="37026077"/>
<dbReference type="PANTHER" id="PTHR11606:SF24">
    <property type="entry name" value="NAD-SPECIFIC GLUTAMATE DEHYDROGENASE"/>
    <property type="match status" value="1"/>
</dbReference>
<sequence length="1065" mass="117995">MAPTAASSTPSSDAKTSSSSSSSSSAAAGSAALSSMASLKNSLLSVPGSKSGSGTQTPTVPNANGYAETTFPGKAEQAQKAIASVKESGFIPPELVEAEVMWFYQNLGIDDQYFAAESLSTICDHITALYGAKVLAYTKHSNTLEIDLEHETSEGAVFIHSSSPGASVADGGAKPQYETRIDEKYLDKSNTSDAWRLETYRSKGSVSSSSPQRLRCYFLSKCKFVQPVPKAGTPEFRDIRCVSDPDFLSKASSNTLEIYQEVIEEALDRTGPVIELFQVEGSREHRVVIGYRQETTHGFFSALSSLYHFYHLFSSRKYVEQFSNGVTIVSLYLNPLPGSKAPPIEHSIHQVIKEASLVFCLPDNPFFQAGESASTHAVQEATYAYVGWLFAQHFCNRLGQSYQALRRYLDESNPEQAAVLNDIKLRFREETFTRQSIQDVLQTYPDIVRLLYVHFANIHYPGGTEDDELVPTLSYQRLVKEEVLTDDQMYARIRKATVNQHEFQVLEALLLFNKAVLKTNFYTPTKVALSFRLDPGFLPEVEYPIKPFGIFFVVGSDFRGFHVRFRDVARGGIRIVRSRNRETYSINQRTLFDENYALASTQHLKNKDIPEGGSKGTILPSLDANPRMCFEKYCDSLLDVLLEGQSPGVKVKIVDLVGKEEILFLGPDEGTADCMDWAAEHARQRNAPWWKSFTTGKTAATLGGVPHDVWGMTSLSVRQYSTGIIRKLGLREEDVTKVQTGGPDGDLGSNEIFLSKDKTTTIIDGSGVIHDPVGLNREELTRLARARKMISDFDVSKLGPDGYRVLVEENDVKLPSGEVIPDGVQFRNTAHLRFKADLFVPCGGRPESINISNVTKLFDAEGKPHFKYIAEGANLFITKQARVELERRGVILYPDASANKGGVTSSSLEVLCGLSLTDEEYQDLMIFKDGQPSKFYLGYVRDIQNIISQNAQKEFEAIWHEATATGKPRSLISTELSQALNVLSEELEGTDLFHNVAIRNSVMSHVFPQTLQKKVGLEKLIERIPEAYARSAFAAFLAADFIYKNGPGASHVAFFLHLRNLAPSS</sequence>
<evidence type="ECO:0000256" key="5">
    <source>
        <dbReference type="SAM" id="MobiDB-lite"/>
    </source>
</evidence>
<feature type="region of interest" description="Disordered" evidence="5">
    <location>
        <begin position="1"/>
        <end position="26"/>
    </location>
</feature>
<dbReference type="RefSeq" id="XP_025365373.1">
    <property type="nucleotide sequence ID" value="XM_025504254.1"/>
</dbReference>
<dbReference type="InterPro" id="IPR056365">
    <property type="entry name" value="NAD-GDH_2nd"/>
</dbReference>
<dbReference type="GO" id="GO:0006538">
    <property type="term" value="P:L-glutamate catabolic process"/>
    <property type="evidence" value="ECO:0007669"/>
    <property type="project" value="UniProtKB-UniRule"/>
</dbReference>
<comment type="catalytic activity">
    <reaction evidence="4">
        <text>L-glutamate + NAD(+) + H2O = 2-oxoglutarate + NH4(+) + NADH + H(+)</text>
        <dbReference type="Rhea" id="RHEA:15133"/>
        <dbReference type="ChEBI" id="CHEBI:15377"/>
        <dbReference type="ChEBI" id="CHEBI:15378"/>
        <dbReference type="ChEBI" id="CHEBI:16810"/>
        <dbReference type="ChEBI" id="CHEBI:28938"/>
        <dbReference type="ChEBI" id="CHEBI:29985"/>
        <dbReference type="ChEBI" id="CHEBI:57540"/>
        <dbReference type="ChEBI" id="CHEBI:57945"/>
        <dbReference type="EC" id="1.4.1.2"/>
    </reaction>
</comment>
<dbReference type="InterPro" id="IPR055480">
    <property type="entry name" value="NAD-GDH_N"/>
</dbReference>
<protein>
    <recommendedName>
        <fullName evidence="4">NAD-specific glutamate dehydrogenase</fullName>
        <ecNumber evidence="4">1.4.1.2</ecNumber>
    </recommendedName>
</protein>
<dbReference type="InterPro" id="IPR006096">
    <property type="entry name" value="Glu/Leu/Phe/Val/Trp_DH_C"/>
</dbReference>
<evidence type="ECO:0000256" key="4">
    <source>
        <dbReference type="PIRNR" id="PIRNR000184"/>
    </source>
</evidence>
<dbReference type="Pfam" id="PF23152">
    <property type="entry name" value="GDH_2nd"/>
    <property type="match status" value="1"/>
</dbReference>
<dbReference type="Proteomes" id="UP000245884">
    <property type="component" value="Unassembled WGS sequence"/>
</dbReference>
<evidence type="ECO:0000313" key="8">
    <source>
        <dbReference type="Proteomes" id="UP000245884"/>
    </source>
</evidence>
<dbReference type="Gene3D" id="3.40.50.720">
    <property type="entry name" value="NAD(P)-binding Rossmann-like Domain"/>
    <property type="match status" value="1"/>
</dbReference>
<evidence type="ECO:0000256" key="1">
    <source>
        <dbReference type="ARBA" id="ARBA00006382"/>
    </source>
</evidence>
<gene>
    <name evidence="7" type="ORF">BDZ90DRAFT_216068</name>
</gene>
<dbReference type="STRING" id="1569628.A0A316V2H0"/>
<dbReference type="InterPro" id="IPR046346">
    <property type="entry name" value="Aminoacid_DH-like_N_sf"/>
</dbReference>
<dbReference type="InterPro" id="IPR036291">
    <property type="entry name" value="NAD(P)-bd_dom_sf"/>
</dbReference>
<dbReference type="InterPro" id="IPR016210">
    <property type="entry name" value="NAD-GDH_euk"/>
</dbReference>
<evidence type="ECO:0000259" key="6">
    <source>
        <dbReference type="SMART" id="SM00839"/>
    </source>
</evidence>
<dbReference type="SUPFAM" id="SSF53223">
    <property type="entry name" value="Aminoacid dehydrogenase-like, N-terminal domain"/>
    <property type="match status" value="1"/>
</dbReference>
<comment type="similarity">
    <text evidence="1 4">Belongs to the Glu/Leu/Phe/Val dehydrogenases family.</text>
</comment>
<dbReference type="GO" id="GO:0005739">
    <property type="term" value="C:mitochondrion"/>
    <property type="evidence" value="ECO:0007669"/>
    <property type="project" value="UniProtKB-UniRule"/>
</dbReference>
<reference evidence="7 8" key="1">
    <citation type="journal article" date="2018" name="Mol. Biol. Evol.">
        <title>Broad Genomic Sampling Reveals a Smut Pathogenic Ancestry of the Fungal Clade Ustilaginomycotina.</title>
        <authorList>
            <person name="Kijpornyongpan T."/>
            <person name="Mondo S.J."/>
            <person name="Barry K."/>
            <person name="Sandor L."/>
            <person name="Lee J."/>
            <person name="Lipzen A."/>
            <person name="Pangilinan J."/>
            <person name="LaButti K."/>
            <person name="Hainaut M."/>
            <person name="Henrissat B."/>
            <person name="Grigoriev I.V."/>
            <person name="Spatafora J.W."/>
            <person name="Aime M.C."/>
        </authorList>
    </citation>
    <scope>NUCLEOTIDE SEQUENCE [LARGE SCALE GENOMIC DNA]</scope>
    <source>
        <strain evidence="7 8">MCA 5214</strain>
    </source>
</reference>
<keyword evidence="8" id="KW-1185">Reference proteome</keyword>
<feature type="region of interest" description="Disordered" evidence="5">
    <location>
        <begin position="45"/>
        <end position="69"/>
    </location>
</feature>
<dbReference type="PIRSF" id="PIRSF000184">
    <property type="entry name" value="GDH_NAD"/>
    <property type="match status" value="1"/>
</dbReference>
<organism evidence="7 8">
    <name type="scientific">Jaminaea rosea</name>
    <dbReference type="NCBI Taxonomy" id="1569628"/>
    <lineage>
        <taxon>Eukaryota</taxon>
        <taxon>Fungi</taxon>
        <taxon>Dikarya</taxon>
        <taxon>Basidiomycota</taxon>
        <taxon>Ustilaginomycotina</taxon>
        <taxon>Exobasidiomycetes</taxon>
        <taxon>Microstromatales</taxon>
        <taxon>Microstromatales incertae sedis</taxon>
        <taxon>Jaminaea</taxon>
    </lineage>
</organism>